<keyword evidence="6" id="KW-0449">Lipoprotein</keyword>
<evidence type="ECO:0000256" key="2">
    <source>
        <dbReference type="ARBA" id="ARBA00004308"/>
    </source>
</evidence>
<dbReference type="PROSITE" id="PS51419">
    <property type="entry name" value="RAB"/>
    <property type="match status" value="1"/>
</dbReference>
<dbReference type="SMART" id="SM00173">
    <property type="entry name" value="RAS"/>
    <property type="match status" value="1"/>
</dbReference>
<evidence type="ECO:0000313" key="9">
    <source>
        <dbReference type="Proteomes" id="UP000594342"/>
    </source>
</evidence>
<dbReference type="NCBIfam" id="TIGR00231">
    <property type="entry name" value="small_GTP"/>
    <property type="match status" value="1"/>
</dbReference>
<feature type="region of interest" description="Disordered" evidence="7">
    <location>
        <begin position="193"/>
        <end position="221"/>
    </location>
</feature>
<dbReference type="InterPro" id="IPR050305">
    <property type="entry name" value="Small_GTPase_Rab"/>
</dbReference>
<dbReference type="GO" id="GO:0020002">
    <property type="term" value="C:host cell plasma membrane"/>
    <property type="evidence" value="ECO:0007669"/>
    <property type="project" value="UniProtKB-SubCell"/>
</dbReference>
<sequence length="221" mass="24498">MSSNQSSNQSQIQSSNGDYDYLVKLLIVGDSGVGKSSLLLRFADNTFTDTFISTIGVDFKIRTMQIDGRVVKIQIWDTAGQERFRTIVSSYYRGAHGIMYVFDVGDRESFNNLTMWQSDVNSYAPGCTSIIVGNKSDTQNRTVTYEEGRQFASERGMEYIETSAKTGSAVDKAFAEIVSQYLAKLPVRATPKTNGLDNGGSRRLPIGQTEDIFSRRGPKCC</sequence>
<comment type="caution">
    <text evidence="8">The sequence shown here is derived from an EMBL/GenBank/DDBJ whole genome shotgun (WGS) entry which is preliminary data.</text>
</comment>
<evidence type="ECO:0000256" key="3">
    <source>
        <dbReference type="ARBA" id="ARBA00022741"/>
    </source>
</evidence>
<dbReference type="SMART" id="SM00174">
    <property type="entry name" value="RHO"/>
    <property type="match status" value="1"/>
</dbReference>
<dbReference type="Pfam" id="PF00071">
    <property type="entry name" value="Ras"/>
    <property type="match status" value="1"/>
</dbReference>
<dbReference type="PROSITE" id="PS51420">
    <property type="entry name" value="RHO"/>
    <property type="match status" value="1"/>
</dbReference>
<keyword evidence="4" id="KW-0342">GTP-binding</keyword>
<gene>
    <name evidence="8" type="ORF">YASMINEVIRUS_766</name>
</gene>
<dbReference type="GO" id="GO:0003924">
    <property type="term" value="F:GTPase activity"/>
    <property type="evidence" value="ECO:0007669"/>
    <property type="project" value="InterPro"/>
</dbReference>
<evidence type="ECO:0000256" key="7">
    <source>
        <dbReference type="SAM" id="MobiDB-lite"/>
    </source>
</evidence>
<dbReference type="EMBL" id="UPSH01000001">
    <property type="protein sequence ID" value="VBB18303.1"/>
    <property type="molecule type" value="Genomic_DNA"/>
</dbReference>
<keyword evidence="3" id="KW-0547">Nucleotide-binding</keyword>
<evidence type="ECO:0000256" key="1">
    <source>
        <dbReference type="ARBA" id="ARBA00004112"/>
    </source>
</evidence>
<dbReference type="PRINTS" id="PR00449">
    <property type="entry name" value="RASTRNSFRMNG"/>
</dbReference>
<evidence type="ECO:0000313" key="8">
    <source>
        <dbReference type="EMBL" id="VBB18303.1"/>
    </source>
</evidence>
<evidence type="ECO:0000256" key="4">
    <source>
        <dbReference type="ARBA" id="ARBA00023134"/>
    </source>
</evidence>
<name>A0A5K0UA31_9VIRU</name>
<dbReference type="GO" id="GO:0005525">
    <property type="term" value="F:GTP binding"/>
    <property type="evidence" value="ECO:0007669"/>
    <property type="project" value="UniProtKB-KW"/>
</dbReference>
<dbReference type="SMART" id="SM00176">
    <property type="entry name" value="RAN"/>
    <property type="match status" value="1"/>
</dbReference>
<evidence type="ECO:0000256" key="6">
    <source>
        <dbReference type="ARBA" id="ARBA00023288"/>
    </source>
</evidence>
<dbReference type="Proteomes" id="UP000594342">
    <property type="component" value="Unassembled WGS sequence"/>
</dbReference>
<dbReference type="SMART" id="SM00175">
    <property type="entry name" value="RAB"/>
    <property type="match status" value="1"/>
</dbReference>
<accession>A0A5K0UA31</accession>
<reference evidence="8 9" key="1">
    <citation type="submission" date="2018-10" db="EMBL/GenBank/DDBJ databases">
        <authorList>
            <consortium name="IHU Genomes"/>
        </authorList>
    </citation>
    <scope>NUCLEOTIDE SEQUENCE [LARGE SCALE GENOMIC DNA]</scope>
    <source>
        <strain evidence="8 9">A1</strain>
    </source>
</reference>
<dbReference type="PROSITE" id="PS51421">
    <property type="entry name" value="RAS"/>
    <property type="match status" value="1"/>
</dbReference>
<keyword evidence="5" id="KW-0472">Membrane</keyword>
<dbReference type="SUPFAM" id="SSF52540">
    <property type="entry name" value="P-loop containing nucleoside triphosphate hydrolases"/>
    <property type="match status" value="1"/>
</dbReference>
<protein>
    <submittedName>
        <fullName evidence="8">Uncharacterized protein</fullName>
    </submittedName>
</protein>
<dbReference type="InterPro" id="IPR027417">
    <property type="entry name" value="P-loop_NTPase"/>
</dbReference>
<dbReference type="Gene3D" id="3.40.50.300">
    <property type="entry name" value="P-loop containing nucleotide triphosphate hydrolases"/>
    <property type="match status" value="1"/>
</dbReference>
<dbReference type="PANTHER" id="PTHR47980">
    <property type="entry name" value="LD44762P"/>
    <property type="match status" value="1"/>
</dbReference>
<dbReference type="InterPro" id="IPR005225">
    <property type="entry name" value="Small_GTP-bd"/>
</dbReference>
<dbReference type="FunFam" id="3.40.50.300:FF:000586">
    <property type="entry name" value="Rab family GTPase"/>
    <property type="match status" value="1"/>
</dbReference>
<keyword evidence="9" id="KW-1185">Reference proteome</keyword>
<dbReference type="InterPro" id="IPR001806">
    <property type="entry name" value="Small_GTPase"/>
</dbReference>
<comment type="subcellular location">
    <subcellularLocation>
        <location evidence="2">Endomembrane system</location>
    </subcellularLocation>
    <subcellularLocation>
        <location evidence="1">Host cell membrane</location>
        <topology evidence="1">Lipid-anchor</topology>
        <orientation evidence="1">Cytoplasmic side</orientation>
    </subcellularLocation>
</comment>
<proteinExistence type="predicted"/>
<evidence type="ECO:0000256" key="5">
    <source>
        <dbReference type="ARBA" id="ARBA00023136"/>
    </source>
</evidence>
<organism evidence="8 9">
    <name type="scientific">Yasminevirus sp. GU-2018</name>
    <dbReference type="NCBI Taxonomy" id="2420051"/>
    <lineage>
        <taxon>Viruses</taxon>
        <taxon>Varidnaviria</taxon>
        <taxon>Bamfordvirae</taxon>
        <taxon>Nucleocytoviricota</taxon>
        <taxon>Megaviricetes</taxon>
        <taxon>Imitervirales</taxon>
        <taxon>Mimiviridae</taxon>
        <taxon>Klosneuvirinae</taxon>
        <taxon>Yasminevirus</taxon>
        <taxon>Yasminevirus saudimassiliense</taxon>
    </lineage>
</organism>